<organism evidence="1 2">
    <name type="scientific">Marinobacterium nitratireducens</name>
    <dbReference type="NCBI Taxonomy" id="518897"/>
    <lineage>
        <taxon>Bacteria</taxon>
        <taxon>Pseudomonadati</taxon>
        <taxon>Pseudomonadota</taxon>
        <taxon>Gammaproteobacteria</taxon>
        <taxon>Oceanospirillales</taxon>
        <taxon>Oceanospirillaceae</taxon>
        <taxon>Marinobacterium</taxon>
    </lineage>
</organism>
<proteinExistence type="predicted"/>
<protein>
    <submittedName>
        <fullName evidence="1">Uncharacterized protein</fullName>
    </submittedName>
</protein>
<accession>A0A917ZEN2</accession>
<reference evidence="1 2" key="1">
    <citation type="journal article" date="2014" name="Int. J. Syst. Evol. Microbiol.">
        <title>Complete genome sequence of Corynebacterium casei LMG S-19264T (=DSM 44701T), isolated from a smear-ripened cheese.</title>
        <authorList>
            <consortium name="US DOE Joint Genome Institute (JGI-PGF)"/>
            <person name="Walter F."/>
            <person name="Albersmeier A."/>
            <person name="Kalinowski J."/>
            <person name="Ruckert C."/>
        </authorList>
    </citation>
    <scope>NUCLEOTIDE SEQUENCE [LARGE SCALE GENOMIC DNA]</scope>
    <source>
        <strain evidence="1 2">CGMCC 1.7286</strain>
    </source>
</reference>
<comment type="caution">
    <text evidence="1">The sequence shown here is derived from an EMBL/GenBank/DDBJ whole genome shotgun (WGS) entry which is preliminary data.</text>
</comment>
<evidence type="ECO:0000313" key="1">
    <source>
        <dbReference type="EMBL" id="GGO81127.1"/>
    </source>
</evidence>
<sequence>MLAKCGAGVEAGGGVGCFCVLHIGDLLPLKRIRVMRIHYKIQCWPGGELQCSGLGGAGMRQYAPGRLLLIVSQTVSGFTPEGGCRAKWRHGGCGGG</sequence>
<dbReference type="AlphaFoldDB" id="A0A917ZEN2"/>
<dbReference type="EMBL" id="BMLT01000004">
    <property type="protein sequence ID" value="GGO81127.1"/>
    <property type="molecule type" value="Genomic_DNA"/>
</dbReference>
<gene>
    <name evidence="1" type="ORF">GCM10011348_19460</name>
</gene>
<keyword evidence="2" id="KW-1185">Reference proteome</keyword>
<evidence type="ECO:0000313" key="2">
    <source>
        <dbReference type="Proteomes" id="UP000599578"/>
    </source>
</evidence>
<dbReference type="Proteomes" id="UP000599578">
    <property type="component" value="Unassembled WGS sequence"/>
</dbReference>
<name>A0A917ZEN2_9GAMM</name>